<dbReference type="EMBL" id="OBMT01000002">
    <property type="protein sequence ID" value="SOB98624.1"/>
    <property type="molecule type" value="Genomic_DNA"/>
</dbReference>
<feature type="compositionally biased region" description="Low complexity" evidence="3">
    <location>
        <begin position="78"/>
        <end position="95"/>
    </location>
</feature>
<dbReference type="PANTHER" id="PTHR38340">
    <property type="entry name" value="S-LAYER PROTEIN"/>
    <property type="match status" value="1"/>
</dbReference>
<dbReference type="InterPro" id="IPR050557">
    <property type="entry name" value="RTX_toxin/Mannuronan_C5-epim"/>
</dbReference>
<evidence type="ECO:0000313" key="6">
    <source>
        <dbReference type="Proteomes" id="UP000219111"/>
    </source>
</evidence>
<accession>A0A285S177</accession>
<dbReference type="InterPro" id="IPR001343">
    <property type="entry name" value="Hemolysn_Ca-bd"/>
</dbReference>
<dbReference type="GO" id="GO:0005576">
    <property type="term" value="C:extracellular region"/>
    <property type="evidence" value="ECO:0007669"/>
    <property type="project" value="UniProtKB-SubCell"/>
</dbReference>
<dbReference type="InterPro" id="IPR018511">
    <property type="entry name" value="Hemolysin-typ_Ca-bd_CS"/>
</dbReference>
<dbReference type="InterPro" id="IPR011049">
    <property type="entry name" value="Serralysin-like_metalloprot_C"/>
</dbReference>
<evidence type="ECO:0000256" key="1">
    <source>
        <dbReference type="ARBA" id="ARBA00004613"/>
    </source>
</evidence>
<organism evidence="5 6">
    <name type="scientific">Rhodobacter maris</name>
    <dbReference type="NCBI Taxonomy" id="446682"/>
    <lineage>
        <taxon>Bacteria</taxon>
        <taxon>Pseudomonadati</taxon>
        <taxon>Pseudomonadota</taxon>
        <taxon>Alphaproteobacteria</taxon>
        <taxon>Rhodobacterales</taxon>
        <taxon>Rhodobacter group</taxon>
        <taxon>Rhodobacter</taxon>
    </lineage>
</organism>
<feature type="region of interest" description="Disordered" evidence="3">
    <location>
        <begin position="34"/>
        <end position="110"/>
    </location>
</feature>
<name>A0A285S177_9RHOB</name>
<dbReference type="InterPro" id="IPR036844">
    <property type="entry name" value="Hint_dom_sf"/>
</dbReference>
<dbReference type="RefSeq" id="WP_141399412.1">
    <property type="nucleotide sequence ID" value="NZ_OBMT01000002.1"/>
</dbReference>
<dbReference type="AlphaFoldDB" id="A0A285S177"/>
<evidence type="ECO:0000256" key="3">
    <source>
        <dbReference type="SAM" id="MobiDB-lite"/>
    </source>
</evidence>
<feature type="compositionally biased region" description="Low complexity" evidence="3">
    <location>
        <begin position="212"/>
        <end position="221"/>
    </location>
</feature>
<dbReference type="GO" id="GO:0005509">
    <property type="term" value="F:calcium ion binding"/>
    <property type="evidence" value="ECO:0007669"/>
    <property type="project" value="InterPro"/>
</dbReference>
<dbReference type="InterPro" id="IPR006141">
    <property type="entry name" value="Intein_N"/>
</dbReference>
<dbReference type="Pfam" id="PF13403">
    <property type="entry name" value="Hint_2"/>
    <property type="match status" value="1"/>
</dbReference>
<keyword evidence="2" id="KW-0964">Secreted</keyword>
<dbReference type="Gene3D" id="2.150.10.10">
    <property type="entry name" value="Serralysin-like metalloprotease, C-terminal"/>
    <property type="match status" value="3"/>
</dbReference>
<protein>
    <submittedName>
        <fullName evidence="5">Hemolysin type calcium-binding protein</fullName>
    </submittedName>
</protein>
<evidence type="ECO:0000259" key="4">
    <source>
        <dbReference type="Pfam" id="PF13403"/>
    </source>
</evidence>
<feature type="domain" description="Hedgehog/Intein (Hint)" evidence="4">
    <location>
        <begin position="347"/>
        <end position="492"/>
    </location>
</feature>
<dbReference type="Pfam" id="PF00353">
    <property type="entry name" value="HemolysinCabind"/>
    <property type="match status" value="5"/>
</dbReference>
<evidence type="ECO:0000313" key="5">
    <source>
        <dbReference type="EMBL" id="SOB98624.1"/>
    </source>
</evidence>
<proteinExistence type="predicted"/>
<sequence length="541" mass="54785">MGTYTGTSGNNQISGSRNSDTIYAYAGNDTVTAGSGNDYVDAGTGDDSVSAGNGNDTVLGGDGNDTLAGDAGNDRLTGDAGNDSLDGGDGADSLSGGTGGDTLHGGAGSDTLDGGSGMDYADYSDSGAGVSVNLANGTGAGGDAQGDTYSGIDGVYGSAYGDTLIGFDDSSSSSTDAYTNVFYGNGGDDYLYGAGGDDSLYGGTGDDTVLGGTGDDLVTGDAGDDSLEGGAGNDTLEGGAGADTLLGGEGDDTLLGGDGDDYLDGGTGDNVYVGGAGSDTIVAHAGSTTEINGSEDADGSDVDTLIVIRGEGRIISDGAGTESGYILWQDGTTTRYANIETTAYDVPCFTPGTQIETKRGRVEVEDLRPGDKLLTRDNGYQKIRWIGRRDLSAAELAAHPQLQPVRIARGALGEGFPENDILVSPQHRMLVSGIRAELLFGEAEVLAAALHMVGLPGITRVAARGVSYLHLMCDAHEIIRAEGAWTESFQPGERSLRGLDPAQRTEFLTLFPELAGQAGPGAFLAARRALKAHEVRVLMAA</sequence>
<dbReference type="Proteomes" id="UP000219111">
    <property type="component" value="Unassembled WGS sequence"/>
</dbReference>
<dbReference type="SUPFAM" id="SSF51294">
    <property type="entry name" value="Hedgehog/intein (Hint) domain"/>
    <property type="match status" value="1"/>
</dbReference>
<keyword evidence="6" id="KW-1185">Reference proteome</keyword>
<dbReference type="SUPFAM" id="SSF51120">
    <property type="entry name" value="beta-Roll"/>
    <property type="match status" value="2"/>
</dbReference>
<comment type="subcellular location">
    <subcellularLocation>
        <location evidence="1">Secreted</location>
    </subcellularLocation>
</comment>
<gene>
    <name evidence="5" type="ORF">SAMN05877831_10229</name>
</gene>
<reference evidence="6" key="1">
    <citation type="submission" date="2017-08" db="EMBL/GenBank/DDBJ databases">
        <authorList>
            <person name="Varghese N."/>
            <person name="Submissions S."/>
        </authorList>
    </citation>
    <scope>NUCLEOTIDE SEQUENCE [LARGE SCALE GENOMIC DNA]</scope>
    <source>
        <strain evidence="6">JA276</strain>
    </source>
</reference>
<dbReference type="InterPro" id="IPR028992">
    <property type="entry name" value="Hedgehog/Intein_dom"/>
</dbReference>
<dbReference type="PANTHER" id="PTHR38340:SF1">
    <property type="entry name" value="S-LAYER PROTEIN"/>
    <property type="match status" value="1"/>
</dbReference>
<dbReference type="PROSITE" id="PS00330">
    <property type="entry name" value="HEMOLYSIN_CALCIUM"/>
    <property type="match status" value="6"/>
</dbReference>
<feature type="compositionally biased region" description="Gly residues" evidence="3">
    <location>
        <begin position="96"/>
        <end position="108"/>
    </location>
</feature>
<dbReference type="PROSITE" id="PS50817">
    <property type="entry name" value="INTEIN_N_TER"/>
    <property type="match status" value="1"/>
</dbReference>
<dbReference type="PRINTS" id="PR00313">
    <property type="entry name" value="CABNDNGRPT"/>
</dbReference>
<feature type="region of interest" description="Disordered" evidence="3">
    <location>
        <begin position="212"/>
        <end position="261"/>
    </location>
</feature>
<dbReference type="Gene3D" id="2.170.16.10">
    <property type="entry name" value="Hedgehog/Intein (Hint) domain"/>
    <property type="match status" value="1"/>
</dbReference>
<dbReference type="GO" id="GO:0016539">
    <property type="term" value="P:intein-mediated protein splicing"/>
    <property type="evidence" value="ECO:0007669"/>
    <property type="project" value="InterPro"/>
</dbReference>
<dbReference type="OrthoDB" id="6305173at2"/>
<evidence type="ECO:0000256" key="2">
    <source>
        <dbReference type="ARBA" id="ARBA00022525"/>
    </source>
</evidence>